<dbReference type="InterPro" id="IPR014731">
    <property type="entry name" value="ETF_asu_C"/>
</dbReference>
<organism evidence="5">
    <name type="scientific">hydrocarbon metagenome</name>
    <dbReference type="NCBI Taxonomy" id="938273"/>
    <lineage>
        <taxon>unclassified sequences</taxon>
        <taxon>metagenomes</taxon>
        <taxon>ecological metagenomes</taxon>
    </lineage>
</organism>
<dbReference type="PANTHER" id="PTHR43153">
    <property type="entry name" value="ELECTRON TRANSFER FLAVOPROTEIN ALPHA"/>
    <property type="match status" value="1"/>
</dbReference>
<evidence type="ECO:0000256" key="3">
    <source>
        <dbReference type="ARBA" id="ARBA00022630"/>
    </source>
</evidence>
<sequence>MSGVWIYADKYEQGLELLTAGRGLADSLGMKLTALVSGDNESAQDFIARGADEVLLFPPLAEEQPVQDYVPLMADEAREADPDIFLITASLKGKEMAARIAARLDTALCSECITMDIDDKGRLRMERLMYGGAAIQTVSISSRPQMATIPPRAYEVAQILGDRQGSVRTLKAPEPSGMKVIERKGKAQASGDISAARVIVCAGRGLEKQEDLAMVRELAGVLGGELACTRPLSEEKHWMTEESCIGLSAKEVKPALYLGIGVSGQIQHLVGIREAGIICAVNSDENAPIFEGADYGITGDLYQIVPALIEEFKK</sequence>
<dbReference type="InterPro" id="IPR014729">
    <property type="entry name" value="Rossmann-like_a/b/a_fold"/>
</dbReference>
<dbReference type="Pfam" id="PF00766">
    <property type="entry name" value="ETF_alpha"/>
    <property type="match status" value="1"/>
</dbReference>
<dbReference type="GO" id="GO:0050660">
    <property type="term" value="F:flavin adenine dinucleotide binding"/>
    <property type="evidence" value="ECO:0007669"/>
    <property type="project" value="InterPro"/>
</dbReference>
<feature type="domain" description="Electron transfer flavoprotein alpha/beta-subunit N-terminal" evidence="4">
    <location>
        <begin position="4"/>
        <end position="188"/>
    </location>
</feature>
<dbReference type="GO" id="GO:0033539">
    <property type="term" value="P:fatty acid beta-oxidation using acyl-CoA dehydrogenase"/>
    <property type="evidence" value="ECO:0007669"/>
    <property type="project" value="TreeGrafter"/>
</dbReference>
<dbReference type="EMBL" id="LNQE01001888">
    <property type="protein sequence ID" value="KUG03300.1"/>
    <property type="molecule type" value="Genomic_DNA"/>
</dbReference>
<dbReference type="PANTHER" id="PTHR43153:SF1">
    <property type="entry name" value="ELECTRON TRANSFER FLAVOPROTEIN SUBUNIT ALPHA, MITOCHONDRIAL"/>
    <property type="match status" value="1"/>
</dbReference>
<comment type="caution">
    <text evidence="5">The sequence shown here is derived from an EMBL/GenBank/DDBJ whole genome shotgun (WGS) entry which is preliminary data.</text>
</comment>
<dbReference type="Gene3D" id="3.40.50.620">
    <property type="entry name" value="HUPs"/>
    <property type="match status" value="1"/>
</dbReference>
<gene>
    <name evidence="5" type="ORF">ASZ90_019399</name>
</gene>
<dbReference type="InterPro" id="IPR014730">
    <property type="entry name" value="ETF_a/b_N"/>
</dbReference>
<keyword evidence="2" id="KW-0813">Transport</keyword>
<name>A0A0W8E3V4_9ZZZZ</name>
<dbReference type="SMART" id="SM00893">
    <property type="entry name" value="ETF"/>
    <property type="match status" value="1"/>
</dbReference>
<reference evidence="5" key="1">
    <citation type="journal article" date="2015" name="Proc. Natl. Acad. Sci. U.S.A.">
        <title>Networks of energetic and metabolic interactions define dynamics in microbial communities.</title>
        <authorList>
            <person name="Embree M."/>
            <person name="Liu J.K."/>
            <person name="Al-Bassam M.M."/>
            <person name="Zengler K."/>
        </authorList>
    </citation>
    <scope>NUCLEOTIDE SEQUENCE</scope>
</reference>
<proteinExistence type="inferred from homology"/>
<dbReference type="Pfam" id="PF01012">
    <property type="entry name" value="ETF"/>
    <property type="match status" value="1"/>
</dbReference>
<evidence type="ECO:0000313" key="5">
    <source>
        <dbReference type="EMBL" id="KUG03300.1"/>
    </source>
</evidence>
<dbReference type="InterPro" id="IPR033947">
    <property type="entry name" value="ETF_alpha_N"/>
</dbReference>
<accession>A0A0W8E3V4</accession>
<evidence type="ECO:0000256" key="2">
    <source>
        <dbReference type="ARBA" id="ARBA00022448"/>
    </source>
</evidence>
<dbReference type="InterPro" id="IPR001308">
    <property type="entry name" value="ETF_a/FixB"/>
</dbReference>
<dbReference type="PIRSF" id="PIRSF000089">
    <property type="entry name" value="Electra_flavoP_a"/>
    <property type="match status" value="1"/>
</dbReference>
<dbReference type="InterPro" id="IPR029035">
    <property type="entry name" value="DHS-like_NAD/FAD-binding_dom"/>
</dbReference>
<dbReference type="SUPFAM" id="SSF52467">
    <property type="entry name" value="DHS-like NAD/FAD-binding domain"/>
    <property type="match status" value="1"/>
</dbReference>
<dbReference type="Gene3D" id="3.40.50.1220">
    <property type="entry name" value="TPP-binding domain"/>
    <property type="match status" value="1"/>
</dbReference>
<evidence type="ECO:0000256" key="1">
    <source>
        <dbReference type="ARBA" id="ARBA00005817"/>
    </source>
</evidence>
<dbReference type="FunFam" id="3.40.50.1220:FF:000004">
    <property type="entry name" value="Electron transfer flavoprotein"/>
    <property type="match status" value="1"/>
</dbReference>
<dbReference type="AlphaFoldDB" id="A0A0W8E3V4"/>
<dbReference type="GO" id="GO:0009055">
    <property type="term" value="F:electron transfer activity"/>
    <property type="evidence" value="ECO:0007669"/>
    <property type="project" value="InterPro"/>
</dbReference>
<dbReference type="CDD" id="cd01715">
    <property type="entry name" value="ETF_alpha"/>
    <property type="match status" value="1"/>
</dbReference>
<protein>
    <submittedName>
        <fullName evidence="5">Electron transfer flavoprotein, alpha subunit</fullName>
    </submittedName>
</protein>
<dbReference type="SUPFAM" id="SSF52402">
    <property type="entry name" value="Adenine nucleotide alpha hydrolases-like"/>
    <property type="match status" value="1"/>
</dbReference>
<evidence type="ECO:0000259" key="4">
    <source>
        <dbReference type="SMART" id="SM00893"/>
    </source>
</evidence>
<keyword evidence="3" id="KW-0285">Flavoprotein</keyword>
<comment type="similarity">
    <text evidence="1">Belongs to the ETF alpha-subunit/FixB family.</text>
</comment>